<organism evidence="1 2">
    <name type="scientific">Echinimonas agarilytica</name>
    <dbReference type="NCBI Taxonomy" id="1215918"/>
    <lineage>
        <taxon>Bacteria</taxon>
        <taxon>Pseudomonadati</taxon>
        <taxon>Pseudomonadota</taxon>
        <taxon>Gammaproteobacteria</taxon>
        <taxon>Alteromonadales</taxon>
        <taxon>Echinimonadaceae</taxon>
        <taxon>Echinimonas</taxon>
    </lineage>
</organism>
<dbReference type="EMBL" id="JAMQGP010000002">
    <property type="protein sequence ID" value="MCM2679151.1"/>
    <property type="molecule type" value="Genomic_DNA"/>
</dbReference>
<dbReference type="Pfam" id="PF05114">
    <property type="entry name" value="MbnB_TglH_ChrH"/>
    <property type="match status" value="1"/>
</dbReference>
<dbReference type="SUPFAM" id="SSF51658">
    <property type="entry name" value="Xylose isomerase-like"/>
    <property type="match status" value="1"/>
</dbReference>
<sequence length="281" mass="31435">MNLHTQRFGPHGVGLGLRTPHLHHVLTQQPDVPWFEAHSCNFMTAGPAQRLLLIIAEQYPLSLHGVSLNLGGLAPLDQGYLCALKRLCQKVKPCLISEHACFTAFSNKQQHDLMPIPFTEEAVIHMAHRIDQAQQALGQQLLIENVSRYYRYTESQLSEGEFLMALVELCGCGILLDLNNAYVNQHNHHESIAELLAAISPDIVGEIHLAGYTSSNGKLIDSHAGPISPHVWRLFEETLIQFPNVPVLIEWDNQLPGFDVLQGERLKAQTFLNTHEAAIWI</sequence>
<dbReference type="NCBIfam" id="NF003818">
    <property type="entry name" value="PRK05409.1"/>
    <property type="match status" value="1"/>
</dbReference>
<dbReference type="InterPro" id="IPR007801">
    <property type="entry name" value="MbnB/TglH/ChrH"/>
</dbReference>
<dbReference type="PANTHER" id="PTHR42194:SF1">
    <property type="entry name" value="UPF0276 PROTEIN HI_1600"/>
    <property type="match status" value="1"/>
</dbReference>
<dbReference type="Proteomes" id="UP001165393">
    <property type="component" value="Unassembled WGS sequence"/>
</dbReference>
<dbReference type="InterPro" id="IPR036237">
    <property type="entry name" value="Xyl_isomerase-like_sf"/>
</dbReference>
<dbReference type="Gene3D" id="3.20.20.150">
    <property type="entry name" value="Divalent-metal-dependent TIM barrel enzymes"/>
    <property type="match status" value="1"/>
</dbReference>
<name>A0AA42B723_9GAMM</name>
<protein>
    <submittedName>
        <fullName evidence="1">DUF692 domain-containing protein</fullName>
    </submittedName>
</protein>
<reference evidence="1 2" key="1">
    <citation type="journal article" date="2013" name="Antonie Van Leeuwenhoek">
        <title>Echinimonas agarilytica gen. nov., sp. nov., a new gammaproteobacterium isolated from the sea urchin Strongylocentrotus intermedius.</title>
        <authorList>
            <person name="Nedashkovskaya O.I."/>
            <person name="Stenkova A.M."/>
            <person name="Zhukova N.V."/>
            <person name="Van Trappen S."/>
            <person name="Lee J.S."/>
            <person name="Kim S.B."/>
        </authorList>
    </citation>
    <scope>NUCLEOTIDE SEQUENCE [LARGE SCALE GENOMIC DNA]</scope>
    <source>
        <strain evidence="1 2">KMM 6351</strain>
    </source>
</reference>
<gene>
    <name evidence="1" type="ORF">NAF29_05600</name>
</gene>
<dbReference type="RefSeq" id="WP_251260512.1">
    <property type="nucleotide sequence ID" value="NZ_JAMQGP010000002.1"/>
</dbReference>
<evidence type="ECO:0000313" key="2">
    <source>
        <dbReference type="Proteomes" id="UP001165393"/>
    </source>
</evidence>
<keyword evidence="2" id="KW-1185">Reference proteome</keyword>
<dbReference type="PANTHER" id="PTHR42194">
    <property type="entry name" value="UPF0276 PROTEIN HI_1600"/>
    <property type="match status" value="1"/>
</dbReference>
<evidence type="ECO:0000313" key="1">
    <source>
        <dbReference type="EMBL" id="MCM2679151.1"/>
    </source>
</evidence>
<comment type="caution">
    <text evidence="1">The sequence shown here is derived from an EMBL/GenBank/DDBJ whole genome shotgun (WGS) entry which is preliminary data.</text>
</comment>
<accession>A0AA42B723</accession>
<proteinExistence type="predicted"/>
<dbReference type="AlphaFoldDB" id="A0AA42B723"/>